<evidence type="ECO:0000313" key="1">
    <source>
        <dbReference type="EMBL" id="JAD72523.1"/>
    </source>
</evidence>
<name>A0A0A9CDJ1_ARUDO</name>
<dbReference type="EMBL" id="GBRH01225372">
    <property type="protein sequence ID" value="JAD72523.1"/>
    <property type="molecule type" value="Transcribed_RNA"/>
</dbReference>
<dbReference type="PANTHER" id="PTHR46224">
    <property type="entry name" value="ANKYRIN REPEAT FAMILY PROTEIN"/>
    <property type="match status" value="1"/>
</dbReference>
<accession>A0A0A9CDJ1</accession>
<dbReference type="InterPro" id="IPR051616">
    <property type="entry name" value="Cul2-RING_E3_ligase_SR"/>
</dbReference>
<reference evidence="1" key="1">
    <citation type="submission" date="2014-09" db="EMBL/GenBank/DDBJ databases">
        <authorList>
            <person name="Magalhaes I.L.F."/>
            <person name="Oliveira U."/>
            <person name="Santos F.R."/>
            <person name="Vidigal T.H.D.A."/>
            <person name="Brescovit A.D."/>
            <person name="Santos A.J."/>
        </authorList>
    </citation>
    <scope>NUCLEOTIDE SEQUENCE</scope>
    <source>
        <tissue evidence="1">Shoot tissue taken approximately 20 cm above the soil surface</tissue>
    </source>
</reference>
<sequence length="43" mass="4728">MYGRMPIELAAMGGTREDVEILFPFTSAIPTVTDWSVDGIIII</sequence>
<dbReference type="AlphaFoldDB" id="A0A0A9CDJ1"/>
<reference evidence="1" key="2">
    <citation type="journal article" date="2015" name="Data Brief">
        <title>Shoot transcriptome of the giant reed, Arundo donax.</title>
        <authorList>
            <person name="Barrero R.A."/>
            <person name="Guerrero F.D."/>
            <person name="Moolhuijzen P."/>
            <person name="Goolsby J.A."/>
            <person name="Tidwell J."/>
            <person name="Bellgard S.E."/>
            <person name="Bellgard M.I."/>
        </authorList>
    </citation>
    <scope>NUCLEOTIDE SEQUENCE</scope>
    <source>
        <tissue evidence="1">Shoot tissue taken approximately 20 cm above the soil surface</tissue>
    </source>
</reference>
<protein>
    <submittedName>
        <fullName evidence="1">Uncharacterized protein</fullName>
    </submittedName>
</protein>
<organism evidence="1">
    <name type="scientific">Arundo donax</name>
    <name type="common">Giant reed</name>
    <name type="synonym">Donax arundinaceus</name>
    <dbReference type="NCBI Taxonomy" id="35708"/>
    <lineage>
        <taxon>Eukaryota</taxon>
        <taxon>Viridiplantae</taxon>
        <taxon>Streptophyta</taxon>
        <taxon>Embryophyta</taxon>
        <taxon>Tracheophyta</taxon>
        <taxon>Spermatophyta</taxon>
        <taxon>Magnoliopsida</taxon>
        <taxon>Liliopsida</taxon>
        <taxon>Poales</taxon>
        <taxon>Poaceae</taxon>
        <taxon>PACMAD clade</taxon>
        <taxon>Arundinoideae</taxon>
        <taxon>Arundineae</taxon>
        <taxon>Arundo</taxon>
    </lineage>
</organism>
<dbReference type="PANTHER" id="PTHR46224:SF1">
    <property type="entry name" value="OS12G0634900 PROTEIN"/>
    <property type="match status" value="1"/>
</dbReference>
<proteinExistence type="predicted"/>